<dbReference type="PANTHER" id="PTHR46796">
    <property type="entry name" value="HTH-TYPE TRANSCRIPTIONAL ACTIVATOR RHAS-RELATED"/>
    <property type="match status" value="1"/>
</dbReference>
<dbReference type="RefSeq" id="WP_268757466.1">
    <property type="nucleotide sequence ID" value="NZ_CP113836.1"/>
</dbReference>
<dbReference type="SMART" id="SM00342">
    <property type="entry name" value="HTH_ARAC"/>
    <property type="match status" value="1"/>
</dbReference>
<dbReference type="EMBL" id="CP113836">
    <property type="protein sequence ID" value="WAL67357.1"/>
    <property type="molecule type" value="Genomic_DNA"/>
</dbReference>
<evidence type="ECO:0000256" key="1">
    <source>
        <dbReference type="ARBA" id="ARBA00023015"/>
    </source>
</evidence>
<organism evidence="5 6">
    <name type="scientific">Amycolatopsis cynarae</name>
    <dbReference type="NCBI Taxonomy" id="2995223"/>
    <lineage>
        <taxon>Bacteria</taxon>
        <taxon>Bacillati</taxon>
        <taxon>Actinomycetota</taxon>
        <taxon>Actinomycetes</taxon>
        <taxon>Pseudonocardiales</taxon>
        <taxon>Pseudonocardiaceae</taxon>
        <taxon>Amycolatopsis</taxon>
    </lineage>
</organism>
<dbReference type="Pfam" id="PF20240">
    <property type="entry name" value="DUF6597"/>
    <property type="match status" value="1"/>
</dbReference>
<evidence type="ECO:0000313" key="6">
    <source>
        <dbReference type="Proteomes" id="UP001163203"/>
    </source>
</evidence>
<dbReference type="PROSITE" id="PS01124">
    <property type="entry name" value="HTH_ARAC_FAMILY_2"/>
    <property type="match status" value="1"/>
</dbReference>
<evidence type="ECO:0000259" key="4">
    <source>
        <dbReference type="PROSITE" id="PS01124"/>
    </source>
</evidence>
<dbReference type="PANTHER" id="PTHR46796:SF15">
    <property type="entry name" value="BLL1074 PROTEIN"/>
    <property type="match status" value="1"/>
</dbReference>
<sequence length="253" mass="26960">MSSYRELPGHGVVQCWWERRVGLGNTAYRVVPDACSDIIVSATGEASLVGPTLRAALHPMVPGTHLRAVRFRTEALAAALGLPAPEVTDLFVPLSSALPSRTARRLTEQVWEGRFTEVLRTLRPSPVEARVRHAVRRLWSSGTTLAALAVEIGIGERQLRRLVLANTGLAPKAVQRVGRFQRFLHAAEAGHSPGSLAGTAAAAGYADQAHLAREVRELTGLAPGALLAERSGCAVESARLRPDGVGERGRGPA</sequence>
<dbReference type="InterPro" id="IPR046532">
    <property type="entry name" value="DUF6597"/>
</dbReference>
<protein>
    <submittedName>
        <fullName evidence="5">Helix-turn-helix domain-containing protein</fullName>
    </submittedName>
</protein>
<dbReference type="Proteomes" id="UP001163203">
    <property type="component" value="Chromosome"/>
</dbReference>
<dbReference type="Pfam" id="PF12833">
    <property type="entry name" value="HTH_18"/>
    <property type="match status" value="1"/>
</dbReference>
<keyword evidence="1" id="KW-0805">Transcription regulation</keyword>
<proteinExistence type="predicted"/>
<dbReference type="Gene3D" id="1.10.10.60">
    <property type="entry name" value="Homeodomain-like"/>
    <property type="match status" value="1"/>
</dbReference>
<feature type="domain" description="HTH araC/xylS-type" evidence="4">
    <location>
        <begin position="129"/>
        <end position="229"/>
    </location>
</feature>
<evidence type="ECO:0000313" key="5">
    <source>
        <dbReference type="EMBL" id="WAL67357.1"/>
    </source>
</evidence>
<dbReference type="InterPro" id="IPR018062">
    <property type="entry name" value="HTH_AraC-typ_CS"/>
</dbReference>
<evidence type="ECO:0000256" key="2">
    <source>
        <dbReference type="ARBA" id="ARBA00023125"/>
    </source>
</evidence>
<reference evidence="5" key="1">
    <citation type="submission" date="2022-11" db="EMBL/GenBank/DDBJ databases">
        <authorList>
            <person name="Mo P."/>
        </authorList>
    </citation>
    <scope>NUCLEOTIDE SEQUENCE</scope>
    <source>
        <strain evidence="5">HUAS 11-8</strain>
    </source>
</reference>
<gene>
    <name evidence="5" type="ORF">ORV05_06100</name>
</gene>
<keyword evidence="6" id="KW-1185">Reference proteome</keyword>
<dbReference type="PROSITE" id="PS00041">
    <property type="entry name" value="HTH_ARAC_FAMILY_1"/>
    <property type="match status" value="1"/>
</dbReference>
<evidence type="ECO:0000256" key="3">
    <source>
        <dbReference type="ARBA" id="ARBA00023163"/>
    </source>
</evidence>
<keyword evidence="3" id="KW-0804">Transcription</keyword>
<accession>A0ABY7B7X8</accession>
<name>A0ABY7B7X8_9PSEU</name>
<dbReference type="InterPro" id="IPR018060">
    <property type="entry name" value="HTH_AraC"/>
</dbReference>
<keyword evidence="2" id="KW-0238">DNA-binding</keyword>
<dbReference type="InterPro" id="IPR050204">
    <property type="entry name" value="AraC_XylS_family_regulators"/>
</dbReference>